<dbReference type="Pfam" id="PF14525">
    <property type="entry name" value="AraC_binding_2"/>
    <property type="match status" value="1"/>
</dbReference>
<dbReference type="InterPro" id="IPR018060">
    <property type="entry name" value="HTH_AraC"/>
</dbReference>
<keyword evidence="4" id="KW-0804">Transcription</keyword>
<feature type="domain" description="HTH araC/xylS-type" evidence="6">
    <location>
        <begin position="227"/>
        <end position="327"/>
    </location>
</feature>
<keyword evidence="2 7" id="KW-0238">DNA-binding</keyword>
<dbReference type="GO" id="GO:0003700">
    <property type="term" value="F:DNA-binding transcription factor activity"/>
    <property type="evidence" value="ECO:0007669"/>
    <property type="project" value="InterPro"/>
</dbReference>
<gene>
    <name evidence="7" type="ORF">C7440_0316</name>
</gene>
<dbReference type="RefSeq" id="WP_165832410.1">
    <property type="nucleotide sequence ID" value="NZ_JACCEX010000001.1"/>
</dbReference>
<dbReference type="PANTHER" id="PTHR46796">
    <property type="entry name" value="HTH-TYPE TRANSCRIPTIONAL ACTIVATOR RHAS-RELATED"/>
    <property type="match status" value="1"/>
</dbReference>
<dbReference type="STRING" id="1231391.GCA_000308195_00076"/>
<evidence type="ECO:0000256" key="2">
    <source>
        <dbReference type="ARBA" id="ARBA00023125"/>
    </source>
</evidence>
<keyword evidence="8" id="KW-1185">Reference proteome</keyword>
<dbReference type="InterPro" id="IPR050204">
    <property type="entry name" value="AraC_XylS_family_regulators"/>
</dbReference>
<reference evidence="7 8" key="1">
    <citation type="submission" date="2018-04" db="EMBL/GenBank/DDBJ databases">
        <title>Genomic Encyclopedia of Type Strains, Phase IV (KMG-IV): sequencing the most valuable type-strain genomes for metagenomic binning, comparative biology and taxonomic classification.</title>
        <authorList>
            <person name="Goeker M."/>
        </authorList>
    </citation>
    <scope>NUCLEOTIDE SEQUENCE [LARGE SCALE GENOMIC DNA]</scope>
    <source>
        <strain evidence="7 8">DSM 10065</strain>
    </source>
</reference>
<evidence type="ECO:0000256" key="3">
    <source>
        <dbReference type="ARBA" id="ARBA00023159"/>
    </source>
</evidence>
<dbReference type="Pfam" id="PF12833">
    <property type="entry name" value="HTH_18"/>
    <property type="match status" value="1"/>
</dbReference>
<dbReference type="InterPro" id="IPR018062">
    <property type="entry name" value="HTH_AraC-typ_CS"/>
</dbReference>
<organism evidence="7 8">
    <name type="scientific">Pusillimonas noertemannii</name>
    <dbReference type="NCBI Taxonomy" id="305977"/>
    <lineage>
        <taxon>Bacteria</taxon>
        <taxon>Pseudomonadati</taxon>
        <taxon>Pseudomonadota</taxon>
        <taxon>Betaproteobacteria</taxon>
        <taxon>Burkholderiales</taxon>
        <taxon>Alcaligenaceae</taxon>
        <taxon>Pusillimonas</taxon>
    </lineage>
</organism>
<evidence type="ECO:0000256" key="4">
    <source>
        <dbReference type="ARBA" id="ARBA00023163"/>
    </source>
</evidence>
<keyword evidence="1" id="KW-0805">Transcription regulation</keyword>
<evidence type="ECO:0000256" key="5">
    <source>
        <dbReference type="SAM" id="MobiDB-lite"/>
    </source>
</evidence>
<dbReference type="PROSITE" id="PS01124">
    <property type="entry name" value="HTH_ARAC_FAMILY_2"/>
    <property type="match status" value="1"/>
</dbReference>
<dbReference type="InterPro" id="IPR037923">
    <property type="entry name" value="HTH-like"/>
</dbReference>
<dbReference type="SUPFAM" id="SSF51215">
    <property type="entry name" value="Regulatory protein AraC"/>
    <property type="match status" value="1"/>
</dbReference>
<dbReference type="SUPFAM" id="SSF46689">
    <property type="entry name" value="Homeodomain-like"/>
    <property type="match status" value="1"/>
</dbReference>
<dbReference type="InterPro" id="IPR009057">
    <property type="entry name" value="Homeodomain-like_sf"/>
</dbReference>
<dbReference type="GO" id="GO:0043565">
    <property type="term" value="F:sequence-specific DNA binding"/>
    <property type="evidence" value="ECO:0007669"/>
    <property type="project" value="InterPro"/>
</dbReference>
<dbReference type="PANTHER" id="PTHR46796:SF12">
    <property type="entry name" value="HTH-TYPE DNA-BINDING TRANSCRIPTIONAL ACTIVATOR EUTR"/>
    <property type="match status" value="1"/>
</dbReference>
<feature type="region of interest" description="Disordered" evidence="5">
    <location>
        <begin position="325"/>
        <end position="344"/>
    </location>
</feature>
<comment type="caution">
    <text evidence="7">The sequence shown here is derived from an EMBL/GenBank/DDBJ whole genome shotgun (WGS) entry which is preliminary data.</text>
</comment>
<sequence length="344" mass="37662">MAHTMAGWTRSLLAQHVLLASQDVDEVRARIAELLNDHELEPRGSTLAARLNGVQAGALGLWMLEYGEAVTVEETRPGGDFVLVQLPLSGSVGIECEEGRFTVSPGSGLVMPSNVSHRLDWEAGASQIILKVPLARLLLEYEGLTGSRPGGPLRFNRKIELGATDGEQWSALMRYFCEQLAHPSPLGWLKARMAEEALMRHLLCAQSVSLHEHYLGDEGSQAPRRLQRARSFMEANLQEEVSVGDIARHSGASVRSLSRMCRMQYGVSPMQLLRDMRLDKVRAELAAASADASVSEVALRWGLAHLGRFAASYRQRFGEAPHETLAAGRQRARSVPHITGAASE</sequence>
<evidence type="ECO:0000259" key="6">
    <source>
        <dbReference type="PROSITE" id="PS01124"/>
    </source>
</evidence>
<protein>
    <submittedName>
        <fullName evidence="7">AraC-like DNA-binding protein</fullName>
    </submittedName>
</protein>
<dbReference type="AlphaFoldDB" id="A0A2U1CPV4"/>
<name>A0A2U1CPV4_9BURK</name>
<evidence type="ECO:0000313" key="7">
    <source>
        <dbReference type="EMBL" id="PVY67930.1"/>
    </source>
</evidence>
<keyword evidence="3" id="KW-0010">Activator</keyword>
<proteinExistence type="predicted"/>
<dbReference type="PROSITE" id="PS00041">
    <property type="entry name" value="HTH_ARAC_FAMILY_1"/>
    <property type="match status" value="1"/>
</dbReference>
<dbReference type="InterPro" id="IPR035418">
    <property type="entry name" value="AraC-bd_2"/>
</dbReference>
<accession>A0A2U1CPV4</accession>
<evidence type="ECO:0000256" key="1">
    <source>
        <dbReference type="ARBA" id="ARBA00023015"/>
    </source>
</evidence>
<dbReference type="Proteomes" id="UP000246145">
    <property type="component" value="Unassembled WGS sequence"/>
</dbReference>
<dbReference type="SMART" id="SM00342">
    <property type="entry name" value="HTH_ARAC"/>
    <property type="match status" value="1"/>
</dbReference>
<evidence type="ECO:0000313" key="8">
    <source>
        <dbReference type="Proteomes" id="UP000246145"/>
    </source>
</evidence>
<dbReference type="EMBL" id="QEKO01000001">
    <property type="protein sequence ID" value="PVY67930.1"/>
    <property type="molecule type" value="Genomic_DNA"/>
</dbReference>
<dbReference type="Gene3D" id="1.10.10.60">
    <property type="entry name" value="Homeodomain-like"/>
    <property type="match status" value="1"/>
</dbReference>